<dbReference type="RefSeq" id="XP_011399042.1">
    <property type="nucleotide sequence ID" value="XM_011400740.1"/>
</dbReference>
<dbReference type="EMBL" id="KL662126">
    <property type="protein sequence ID" value="KFM26146.1"/>
    <property type="molecule type" value="Genomic_DNA"/>
</dbReference>
<feature type="region of interest" description="Disordered" evidence="1">
    <location>
        <begin position="1"/>
        <end position="86"/>
    </location>
</feature>
<evidence type="ECO:0000256" key="1">
    <source>
        <dbReference type="SAM" id="MobiDB-lite"/>
    </source>
</evidence>
<evidence type="ECO:0000313" key="3">
    <source>
        <dbReference type="Proteomes" id="UP000028924"/>
    </source>
</evidence>
<feature type="compositionally biased region" description="Low complexity" evidence="1">
    <location>
        <begin position="16"/>
        <end position="33"/>
    </location>
</feature>
<dbReference type="AlphaFoldDB" id="A0A087SK92"/>
<sequence length="153" mass="15983">MKGPVSPSLPPPCAPAGPARRLGRSWPSRSRAASGGGWGPGKSPGPPGGLLPSRADSSPRCNEQGLGAARHCPAPAERASPNLPRFPLCAIRDRPGAISRLLVGRCPTLNTALHSPFPTYRARTQAAARRVQPAPPPPPRAPRSDEHHPPHAD</sequence>
<evidence type="ECO:0000313" key="2">
    <source>
        <dbReference type="EMBL" id="KFM26146.1"/>
    </source>
</evidence>
<feature type="compositionally biased region" description="Basic and acidic residues" evidence="1">
    <location>
        <begin position="142"/>
        <end position="153"/>
    </location>
</feature>
<protein>
    <submittedName>
        <fullName evidence="2">Uncharacterized protein</fullName>
    </submittedName>
</protein>
<name>A0A087SK92_AUXPR</name>
<feature type="compositionally biased region" description="Low complexity" evidence="1">
    <location>
        <begin position="118"/>
        <end position="132"/>
    </location>
</feature>
<keyword evidence="3" id="KW-1185">Reference proteome</keyword>
<proteinExistence type="predicted"/>
<organism evidence="2 3">
    <name type="scientific">Auxenochlorella protothecoides</name>
    <name type="common">Green microalga</name>
    <name type="synonym">Chlorella protothecoides</name>
    <dbReference type="NCBI Taxonomy" id="3075"/>
    <lineage>
        <taxon>Eukaryota</taxon>
        <taxon>Viridiplantae</taxon>
        <taxon>Chlorophyta</taxon>
        <taxon>core chlorophytes</taxon>
        <taxon>Trebouxiophyceae</taxon>
        <taxon>Chlorellales</taxon>
        <taxon>Chlorellaceae</taxon>
        <taxon>Auxenochlorella</taxon>
    </lineage>
</organism>
<dbReference type="Proteomes" id="UP000028924">
    <property type="component" value="Unassembled WGS sequence"/>
</dbReference>
<dbReference type="GeneID" id="23617688"/>
<gene>
    <name evidence="2" type="ORF">F751_6297</name>
</gene>
<feature type="region of interest" description="Disordered" evidence="1">
    <location>
        <begin position="115"/>
        <end position="153"/>
    </location>
</feature>
<reference evidence="2 3" key="1">
    <citation type="journal article" date="2014" name="BMC Genomics">
        <title>Oil accumulation mechanisms of the oleaginous microalga Chlorella protothecoides revealed through its genome, transcriptomes, and proteomes.</title>
        <authorList>
            <person name="Gao C."/>
            <person name="Wang Y."/>
            <person name="Shen Y."/>
            <person name="Yan D."/>
            <person name="He X."/>
            <person name="Dai J."/>
            <person name="Wu Q."/>
        </authorList>
    </citation>
    <scope>NUCLEOTIDE SEQUENCE [LARGE SCALE GENOMIC DNA]</scope>
    <source>
        <strain evidence="2 3">0710</strain>
    </source>
</reference>
<accession>A0A087SK92</accession>
<dbReference type="KEGG" id="apro:F751_6297"/>